<accession>A0ABR3XEH1</accession>
<keyword evidence="3" id="KW-0472">Membrane</keyword>
<dbReference type="EMBL" id="JAVDPF010000020">
    <property type="protein sequence ID" value="KAL1874175.1"/>
    <property type="molecule type" value="Genomic_DNA"/>
</dbReference>
<evidence type="ECO:0000256" key="8">
    <source>
        <dbReference type="RuleBase" id="RU000454"/>
    </source>
</evidence>
<reference evidence="12 13" key="1">
    <citation type="journal article" date="2024" name="IMA Fungus">
        <title>IMA Genome - F19 : A genome assembly and annotation guide to empower mycologists, including annotated draft genome sequences of Ceratocystis pirilliformis, Diaporthe australafricana, Fusarium ophioides, Paecilomyces lecythidis, and Sporothrix stenoceras.</title>
        <authorList>
            <person name="Aylward J."/>
            <person name="Wilson A.M."/>
            <person name="Visagie C.M."/>
            <person name="Spraker J."/>
            <person name="Barnes I."/>
            <person name="Buitendag C."/>
            <person name="Ceriani C."/>
            <person name="Del Mar Angel L."/>
            <person name="du Plessis D."/>
            <person name="Fuchs T."/>
            <person name="Gasser K."/>
            <person name="Kramer D."/>
            <person name="Li W."/>
            <person name="Munsamy K."/>
            <person name="Piso A."/>
            <person name="Price J.L."/>
            <person name="Sonnekus B."/>
            <person name="Thomas C."/>
            <person name="van der Nest A."/>
            <person name="van Dijk A."/>
            <person name="van Heerden A."/>
            <person name="van Vuuren N."/>
            <person name="Yilmaz N."/>
            <person name="Duong T.A."/>
            <person name="van der Merwe N.A."/>
            <person name="Wingfield M.J."/>
            <person name="Wingfield B.D."/>
        </authorList>
    </citation>
    <scope>NUCLEOTIDE SEQUENCE [LARGE SCALE GENOMIC DNA]</scope>
    <source>
        <strain evidence="12 13">CMW 18167</strain>
    </source>
</reference>
<proteinExistence type="inferred from homology"/>
<keyword evidence="3" id="KW-0325">Glycoprotein</keyword>
<dbReference type="Proteomes" id="UP001583193">
    <property type="component" value="Unassembled WGS sequence"/>
</dbReference>
<evidence type="ECO:0000256" key="6">
    <source>
        <dbReference type="ARBA" id="ARBA00022750"/>
    </source>
</evidence>
<evidence type="ECO:0000259" key="11">
    <source>
        <dbReference type="PROSITE" id="PS51767"/>
    </source>
</evidence>
<evidence type="ECO:0000256" key="10">
    <source>
        <dbReference type="SAM" id="SignalP"/>
    </source>
</evidence>
<name>A0ABR3XEH1_9EURO</name>
<keyword evidence="13" id="KW-1185">Reference proteome</keyword>
<dbReference type="CDD" id="cd05474">
    <property type="entry name" value="SAP_like"/>
    <property type="match status" value="1"/>
</dbReference>
<dbReference type="InterPro" id="IPR033876">
    <property type="entry name" value="SAP-like"/>
</dbReference>
<keyword evidence="6 8" id="KW-0064">Aspartyl protease</keyword>
<keyword evidence="3" id="KW-0336">GPI-anchor</keyword>
<comment type="subcellular location">
    <subcellularLocation>
        <location evidence="1">Cell membrane</location>
        <topology evidence="1">Lipid-anchor</topology>
        <topology evidence="1">GPI-anchor</topology>
    </subcellularLocation>
</comment>
<comment type="caution">
    <text evidence="12">The sequence shown here is derived from an EMBL/GenBank/DDBJ whole genome shotgun (WGS) entry which is preliminary data.</text>
</comment>
<evidence type="ECO:0000256" key="1">
    <source>
        <dbReference type="ARBA" id="ARBA00004609"/>
    </source>
</evidence>
<evidence type="ECO:0000256" key="3">
    <source>
        <dbReference type="ARBA" id="ARBA00022622"/>
    </source>
</evidence>
<dbReference type="PROSITE" id="PS00141">
    <property type="entry name" value="ASP_PROTEASE"/>
    <property type="match status" value="1"/>
</dbReference>
<dbReference type="Pfam" id="PF00026">
    <property type="entry name" value="Asp"/>
    <property type="match status" value="1"/>
</dbReference>
<evidence type="ECO:0000256" key="4">
    <source>
        <dbReference type="ARBA" id="ARBA00022670"/>
    </source>
</evidence>
<keyword evidence="4 8" id="KW-0645">Protease</keyword>
<gene>
    <name evidence="12" type="ORF">Plec18167_006110</name>
</gene>
<feature type="region of interest" description="Disordered" evidence="9">
    <location>
        <begin position="452"/>
        <end position="474"/>
    </location>
</feature>
<dbReference type="PANTHER" id="PTHR47966:SF65">
    <property type="entry name" value="ASPARTIC-TYPE ENDOPEPTIDASE"/>
    <property type="match status" value="1"/>
</dbReference>
<keyword evidence="7 8" id="KW-0378">Hydrolase</keyword>
<dbReference type="PANTHER" id="PTHR47966">
    <property type="entry name" value="BETA-SITE APP-CLEAVING ENZYME, ISOFORM A-RELATED"/>
    <property type="match status" value="1"/>
</dbReference>
<dbReference type="SUPFAM" id="SSF50630">
    <property type="entry name" value="Acid proteases"/>
    <property type="match status" value="1"/>
</dbReference>
<dbReference type="PRINTS" id="PR00792">
    <property type="entry name" value="PEPSIN"/>
</dbReference>
<keyword evidence="3" id="KW-0449">Lipoprotein</keyword>
<evidence type="ECO:0000256" key="9">
    <source>
        <dbReference type="SAM" id="MobiDB-lite"/>
    </source>
</evidence>
<comment type="similarity">
    <text evidence="2 8">Belongs to the peptidase A1 family.</text>
</comment>
<dbReference type="InterPro" id="IPR001969">
    <property type="entry name" value="Aspartic_peptidase_AS"/>
</dbReference>
<dbReference type="InterPro" id="IPR033121">
    <property type="entry name" value="PEPTIDASE_A1"/>
</dbReference>
<feature type="chain" id="PRO_5046460560" description="Peptidase A1 domain-containing protein" evidence="10">
    <location>
        <begin position="19"/>
        <end position="505"/>
    </location>
</feature>
<dbReference type="InterPro" id="IPR021109">
    <property type="entry name" value="Peptidase_aspartic_dom_sf"/>
</dbReference>
<evidence type="ECO:0000313" key="12">
    <source>
        <dbReference type="EMBL" id="KAL1874175.1"/>
    </source>
</evidence>
<protein>
    <recommendedName>
        <fullName evidence="11">Peptidase A1 domain-containing protein</fullName>
    </recommendedName>
</protein>
<evidence type="ECO:0000256" key="5">
    <source>
        <dbReference type="ARBA" id="ARBA00022729"/>
    </source>
</evidence>
<feature type="signal peptide" evidence="10">
    <location>
        <begin position="1"/>
        <end position="18"/>
    </location>
</feature>
<evidence type="ECO:0000256" key="2">
    <source>
        <dbReference type="ARBA" id="ARBA00007447"/>
    </source>
</evidence>
<keyword evidence="5 10" id="KW-0732">Signal</keyword>
<dbReference type="InterPro" id="IPR001461">
    <property type="entry name" value="Aspartic_peptidase_A1"/>
</dbReference>
<dbReference type="PROSITE" id="PS51767">
    <property type="entry name" value="PEPTIDASE_A1"/>
    <property type="match status" value="1"/>
</dbReference>
<feature type="domain" description="Peptidase A1" evidence="11">
    <location>
        <begin position="72"/>
        <end position="399"/>
    </location>
</feature>
<sequence>MKSTLLLSASLLAYSAEAIVLNERAVPAVVSFDVQRSVIEDPVRRLHQEQSRQKRDKTLSFDIVNPNDLTLYWVNGTVGTPGQPVTLALDTGSSDTWVNVASSAFCSQKSEPCKPFGTYDHSKSSTYKFLDHNFDNTYGGGSQTNQIKGDYITETVKFGGATLKNFQIGVASSISANDKGLLGVSYAALGGGSQDMYNNFPIALVDAGYIKSPAFSLYLNELHASKGQLLFGGVDTSKYTGELQSVPTIAVNGVHYSLEIALTGLSLKKDGKKASSYSSSELPLVTSLDCGSTLIILPETLTNDIFDDLDVKYNSTLNVGILPCSMKNNDWNLTYSFSGAEVDVPMSQLVLDPVGYEGDEVQCIFGIVPGPGDMVLMGDPFLRSVYAVFDLANNEISLAQANYSPGKEHILEIGTGKDAVPGATKVKSAVTSGVNSAAASATSVVGPVETEGPVATVTSGSSAGSTSSSSSAATSTSKSSAALLTSDSMHLVAGIAGAIGLAMAL</sequence>
<evidence type="ECO:0000313" key="13">
    <source>
        <dbReference type="Proteomes" id="UP001583193"/>
    </source>
</evidence>
<organism evidence="12 13">
    <name type="scientific">Paecilomyces lecythidis</name>
    <dbReference type="NCBI Taxonomy" id="3004212"/>
    <lineage>
        <taxon>Eukaryota</taxon>
        <taxon>Fungi</taxon>
        <taxon>Dikarya</taxon>
        <taxon>Ascomycota</taxon>
        <taxon>Pezizomycotina</taxon>
        <taxon>Eurotiomycetes</taxon>
        <taxon>Eurotiomycetidae</taxon>
        <taxon>Eurotiales</taxon>
        <taxon>Thermoascaceae</taxon>
        <taxon>Paecilomyces</taxon>
    </lineage>
</organism>
<dbReference type="Gene3D" id="2.40.70.10">
    <property type="entry name" value="Acid Proteases"/>
    <property type="match status" value="2"/>
</dbReference>
<evidence type="ECO:0000256" key="7">
    <source>
        <dbReference type="ARBA" id="ARBA00022801"/>
    </source>
</evidence>